<dbReference type="InterPro" id="IPR037883">
    <property type="entry name" value="Knr4/Smi1-like_sf"/>
</dbReference>
<dbReference type="InterPro" id="IPR018958">
    <property type="entry name" value="Knr4/Smi1-like_dom"/>
</dbReference>
<keyword evidence="3" id="KW-1185">Reference proteome</keyword>
<dbReference type="Pfam" id="PF09346">
    <property type="entry name" value="SMI1_KNR4"/>
    <property type="match status" value="1"/>
</dbReference>
<sequence length="155" mass="18026">MNNILMQDAARYPQLFVWNGAIESNQLEVWLQEHQLNLPQDLIELWKQTNGGDLFESETILSPFGDDSLGDDIDGVNEFHYSQGMSKKYLLFHLGTGLSAVRLTDNYYVKLDESYQEIAQFQSLDDWYRDELRQEYGRRYSQNMGDIKAIAISMV</sequence>
<proteinExistence type="predicted"/>
<dbReference type="AlphaFoldDB" id="A0A073CIS1"/>
<evidence type="ECO:0000313" key="2">
    <source>
        <dbReference type="EMBL" id="KEI67623.1"/>
    </source>
</evidence>
<organism evidence="2 3">
    <name type="scientific">Planktothrix agardhii (strain NIVA-CYA 126/8)</name>
    <dbReference type="NCBI Taxonomy" id="388467"/>
    <lineage>
        <taxon>Bacteria</taxon>
        <taxon>Bacillati</taxon>
        <taxon>Cyanobacteriota</taxon>
        <taxon>Cyanophyceae</taxon>
        <taxon>Oscillatoriophycideae</taxon>
        <taxon>Oscillatoriales</taxon>
        <taxon>Microcoleaceae</taxon>
        <taxon>Planktothrix</taxon>
    </lineage>
</organism>
<dbReference type="HOGENOM" id="CLU_147989_0_0_3"/>
<reference evidence="2 3" key="1">
    <citation type="journal article" date="2014" name="Appl. Environ. Microbiol.">
        <title>Elucidation of insertion elements encoded on plasmids and in vitro construction of shuttle vectors from the toxic cyanobacterium Planktothrix.</title>
        <authorList>
            <person name="Christiansen G."/>
            <person name="Goesmann A."/>
            <person name="Kurmayer R."/>
        </authorList>
    </citation>
    <scope>NUCLEOTIDE SEQUENCE [LARGE SCALE GENOMIC DNA]</scope>
    <source>
        <strain evidence="2 3">NIVA-CYA 126/8</strain>
    </source>
</reference>
<dbReference type="SUPFAM" id="SSF160631">
    <property type="entry name" value="SMI1/KNR4-like"/>
    <property type="match status" value="1"/>
</dbReference>
<dbReference type="EMBL" id="CM002803">
    <property type="protein sequence ID" value="KEI67623.1"/>
    <property type="molecule type" value="Genomic_DNA"/>
</dbReference>
<accession>A0A073CIS1</accession>
<dbReference type="Gene3D" id="3.40.1580.10">
    <property type="entry name" value="SMI1/KNR4-like"/>
    <property type="match status" value="1"/>
</dbReference>
<evidence type="ECO:0000313" key="3">
    <source>
        <dbReference type="Proteomes" id="UP000027395"/>
    </source>
</evidence>
<evidence type="ECO:0000259" key="1">
    <source>
        <dbReference type="Pfam" id="PF09346"/>
    </source>
</evidence>
<dbReference type="eggNOG" id="ENOG5033W9S">
    <property type="taxonomic scope" value="Bacteria"/>
</dbReference>
<feature type="domain" description="Knr4/Smi1-like" evidence="1">
    <location>
        <begin position="25"/>
        <end position="96"/>
    </location>
</feature>
<dbReference type="RefSeq" id="WP_042154774.1">
    <property type="nucleotide sequence ID" value="NZ_CM002803.1"/>
</dbReference>
<protein>
    <recommendedName>
        <fullName evidence="1">Knr4/Smi1-like domain-containing protein</fullName>
    </recommendedName>
</protein>
<gene>
    <name evidence="2" type="ORF">A19Y_2742</name>
</gene>
<dbReference type="PATRIC" id="fig|388467.6.peg.2692"/>
<dbReference type="Proteomes" id="UP000027395">
    <property type="component" value="Chromosome"/>
</dbReference>
<name>A0A073CIS1_PLAA1</name>